<evidence type="ECO:0000259" key="1">
    <source>
        <dbReference type="Pfam" id="PF13966"/>
    </source>
</evidence>
<keyword evidence="2" id="KW-1185">Reference proteome</keyword>
<name>A0A1U7VCH8_NICSY</name>
<dbReference type="Proteomes" id="UP000189701">
    <property type="component" value="Unplaced"/>
</dbReference>
<dbReference type="Pfam" id="PF13966">
    <property type="entry name" value="zf-RVT"/>
    <property type="match status" value="1"/>
</dbReference>
<dbReference type="InterPro" id="IPR026960">
    <property type="entry name" value="RVT-Znf"/>
</dbReference>
<sequence>MIRGLIPRHSFILWMTVQKRLAITDSLLSWGIQVPYACVLCSTGAAETHIHLFFKCSYSKDIWGKLLKWINISKQLHHWEEEVV</sequence>
<evidence type="ECO:0000313" key="3">
    <source>
        <dbReference type="RefSeq" id="XP_009759510.1"/>
    </source>
</evidence>
<dbReference type="eggNOG" id="KOG1075">
    <property type="taxonomic scope" value="Eukaryota"/>
</dbReference>
<proteinExistence type="predicted"/>
<accession>A0A1U7VCH8</accession>
<protein>
    <submittedName>
        <fullName evidence="3">Uncharacterized protein LOC104212030</fullName>
    </submittedName>
</protein>
<gene>
    <name evidence="3" type="primary">LOC104212030</name>
</gene>
<reference evidence="3" key="2">
    <citation type="submission" date="2025-08" db="UniProtKB">
        <authorList>
            <consortium name="RefSeq"/>
        </authorList>
    </citation>
    <scope>IDENTIFICATION</scope>
    <source>
        <tissue evidence="3">Leaf</tissue>
    </source>
</reference>
<organism evidence="2 3">
    <name type="scientific">Nicotiana sylvestris</name>
    <name type="common">Wood tobacco</name>
    <name type="synonym">South American tobacco</name>
    <dbReference type="NCBI Taxonomy" id="4096"/>
    <lineage>
        <taxon>Eukaryota</taxon>
        <taxon>Viridiplantae</taxon>
        <taxon>Streptophyta</taxon>
        <taxon>Embryophyta</taxon>
        <taxon>Tracheophyta</taxon>
        <taxon>Spermatophyta</taxon>
        <taxon>Magnoliopsida</taxon>
        <taxon>eudicotyledons</taxon>
        <taxon>Gunneridae</taxon>
        <taxon>Pentapetalae</taxon>
        <taxon>asterids</taxon>
        <taxon>lamiids</taxon>
        <taxon>Solanales</taxon>
        <taxon>Solanaceae</taxon>
        <taxon>Nicotianoideae</taxon>
        <taxon>Nicotianeae</taxon>
        <taxon>Nicotiana</taxon>
    </lineage>
</organism>
<dbReference type="PANTHER" id="PTHR33116">
    <property type="entry name" value="REVERSE TRANSCRIPTASE ZINC-BINDING DOMAIN-CONTAINING PROTEIN-RELATED-RELATED"/>
    <property type="match status" value="1"/>
</dbReference>
<evidence type="ECO:0000313" key="2">
    <source>
        <dbReference type="Proteomes" id="UP000189701"/>
    </source>
</evidence>
<dbReference type="PANTHER" id="PTHR33116:SF84">
    <property type="entry name" value="RNA-DIRECTED DNA POLYMERASE"/>
    <property type="match status" value="1"/>
</dbReference>
<feature type="domain" description="Reverse transcriptase zinc-binding" evidence="1">
    <location>
        <begin position="5"/>
        <end position="63"/>
    </location>
</feature>
<reference evidence="2" key="1">
    <citation type="journal article" date="2013" name="Genome Biol.">
        <title>Reference genomes and transcriptomes of Nicotiana sylvestris and Nicotiana tomentosiformis.</title>
        <authorList>
            <person name="Sierro N."/>
            <person name="Battey J.N."/>
            <person name="Ouadi S."/>
            <person name="Bovet L."/>
            <person name="Goepfert S."/>
            <person name="Bakaher N."/>
            <person name="Peitsch M.C."/>
            <person name="Ivanov N.V."/>
        </authorList>
    </citation>
    <scope>NUCLEOTIDE SEQUENCE [LARGE SCALE GENOMIC DNA]</scope>
</reference>
<dbReference type="RefSeq" id="XP_009759510.1">
    <property type="nucleotide sequence ID" value="XM_009761208.1"/>
</dbReference>
<dbReference type="AlphaFoldDB" id="A0A1U7VCH8"/>